<evidence type="ECO:0000313" key="1">
    <source>
        <dbReference type="EMBL" id="QNL94613.1"/>
    </source>
</evidence>
<gene>
    <name evidence="1" type="ORF">H9L21_01145</name>
</gene>
<reference evidence="1 2" key="1">
    <citation type="submission" date="2020-08" db="EMBL/GenBank/DDBJ databases">
        <title>Novel species in genus Aeromicrobium.</title>
        <authorList>
            <person name="Zhang G."/>
        </authorList>
    </citation>
    <scope>NUCLEOTIDE SEQUENCE [LARGE SCALE GENOMIC DNA]</scope>
    <source>
        <strain evidence="2">zg-629</strain>
    </source>
</reference>
<evidence type="ECO:0000313" key="2">
    <source>
        <dbReference type="Proteomes" id="UP000515871"/>
    </source>
</evidence>
<protein>
    <submittedName>
        <fullName evidence="1">Uncharacterized protein</fullName>
    </submittedName>
</protein>
<dbReference type="Proteomes" id="UP000515871">
    <property type="component" value="Chromosome"/>
</dbReference>
<keyword evidence="2" id="KW-1185">Reference proteome</keyword>
<sequence>MNDVRYEWRAHRWSRWGPARLVRRRDSIEVQLGDVVVIIDLTDRRPAAERQADPYRSVFAAGVPVTWNGEQVATVTTSSGGRTGVARRQQLAVTGDDRFVLPGLAFTHRGLPFLLTLRSGAGNLVASRRWASPLNMAVTEWSIVREHDLVPPKVAREARPEHIALWLAVKEALAV</sequence>
<dbReference type="RefSeq" id="WP_154596029.1">
    <property type="nucleotide sequence ID" value="NZ_CP060587.1"/>
</dbReference>
<organism evidence="1 2">
    <name type="scientific">Aeromicrobium senzhongii</name>
    <dbReference type="NCBI Taxonomy" id="2663859"/>
    <lineage>
        <taxon>Bacteria</taxon>
        <taxon>Bacillati</taxon>
        <taxon>Actinomycetota</taxon>
        <taxon>Actinomycetes</taxon>
        <taxon>Propionibacteriales</taxon>
        <taxon>Nocardioidaceae</taxon>
        <taxon>Aeromicrobium</taxon>
    </lineage>
</organism>
<dbReference type="EMBL" id="CP060587">
    <property type="protein sequence ID" value="QNL94613.1"/>
    <property type="molecule type" value="Genomic_DNA"/>
</dbReference>
<accession>A0ABX6ST74</accession>
<name>A0ABX6ST74_9ACTN</name>
<proteinExistence type="predicted"/>